<feature type="domain" description="ABC transmembrane type-1" evidence="10">
    <location>
        <begin position="19"/>
        <end position="207"/>
    </location>
</feature>
<dbReference type="InterPro" id="IPR000515">
    <property type="entry name" value="MetI-like"/>
</dbReference>
<keyword evidence="8 9" id="KW-0472">Membrane</keyword>
<proteinExistence type="inferred from homology"/>
<dbReference type="RefSeq" id="WP_087738470.1">
    <property type="nucleotide sequence ID" value="NZ_CYGY02000068.1"/>
</dbReference>
<dbReference type="InterPro" id="IPR035906">
    <property type="entry name" value="MetI-like_sf"/>
</dbReference>
<keyword evidence="6" id="KW-0029">Amino-acid transport</keyword>
<comment type="subcellular location">
    <subcellularLocation>
        <location evidence="1">Cell inner membrane</location>
        <topology evidence="1">Multi-pass membrane protein</topology>
    </subcellularLocation>
    <subcellularLocation>
        <location evidence="9">Cell membrane</location>
        <topology evidence="9">Multi-pass membrane protein</topology>
    </subcellularLocation>
</comment>
<keyword evidence="3 9" id="KW-0813">Transport</keyword>
<organism evidence="11 12">
    <name type="scientific">Paraburkholderia piptadeniae</name>
    <dbReference type="NCBI Taxonomy" id="1701573"/>
    <lineage>
        <taxon>Bacteria</taxon>
        <taxon>Pseudomonadati</taxon>
        <taxon>Pseudomonadota</taxon>
        <taxon>Betaproteobacteria</taxon>
        <taxon>Burkholderiales</taxon>
        <taxon>Burkholderiaceae</taxon>
        <taxon>Paraburkholderia</taxon>
    </lineage>
</organism>
<evidence type="ECO:0000256" key="5">
    <source>
        <dbReference type="ARBA" id="ARBA00022692"/>
    </source>
</evidence>
<dbReference type="Gene3D" id="1.10.3720.10">
    <property type="entry name" value="MetI-like"/>
    <property type="match status" value="1"/>
</dbReference>
<dbReference type="Pfam" id="PF00528">
    <property type="entry name" value="BPD_transp_1"/>
    <property type="match status" value="1"/>
</dbReference>
<name>A0A1N7SQ10_9BURK</name>
<evidence type="ECO:0000256" key="3">
    <source>
        <dbReference type="ARBA" id="ARBA00022448"/>
    </source>
</evidence>
<keyword evidence="7 9" id="KW-1133">Transmembrane helix</keyword>
<feature type="transmembrane region" description="Helical" evidence="9">
    <location>
        <begin position="189"/>
        <end position="210"/>
    </location>
</feature>
<dbReference type="GO" id="GO:0006865">
    <property type="term" value="P:amino acid transport"/>
    <property type="evidence" value="ECO:0007669"/>
    <property type="project" value="UniProtKB-KW"/>
</dbReference>
<dbReference type="NCBIfam" id="TIGR01726">
    <property type="entry name" value="HEQRo_perm_3TM"/>
    <property type="match status" value="1"/>
</dbReference>
<keyword evidence="12" id="KW-1185">Reference proteome</keyword>
<dbReference type="PANTHER" id="PTHR30614:SF0">
    <property type="entry name" value="L-CYSTINE TRANSPORT SYSTEM PERMEASE PROTEIN TCYL"/>
    <property type="match status" value="1"/>
</dbReference>
<feature type="transmembrane region" description="Helical" evidence="9">
    <location>
        <begin position="58"/>
        <end position="78"/>
    </location>
</feature>
<sequence>MEWDWSFAFGILPILLQGLEITVLATLLGAIAAAVIGMVFAILRLAPNRAVSRTTTAVVSFIRGTPLLVQLYFVFYVLPDIGIRMPALAAGVLVLGVHYATYAAEVYRTGIENVPRGQWEAAKACNLNAQQMWQHVILPEAVPPMLPALANYLISMFKETPLLSAITVLELMNEAKIIANTDYRYLEPMTLVGVLFLCISLVAVVGVRLLEKRFPALGH</sequence>
<evidence type="ECO:0000256" key="4">
    <source>
        <dbReference type="ARBA" id="ARBA00022475"/>
    </source>
</evidence>
<dbReference type="PROSITE" id="PS50928">
    <property type="entry name" value="ABC_TM1"/>
    <property type="match status" value="1"/>
</dbReference>
<feature type="transmembrane region" description="Helical" evidence="9">
    <location>
        <begin position="21"/>
        <end position="46"/>
    </location>
</feature>
<dbReference type="PANTHER" id="PTHR30614">
    <property type="entry name" value="MEMBRANE COMPONENT OF AMINO ACID ABC TRANSPORTER"/>
    <property type="match status" value="1"/>
</dbReference>
<gene>
    <name evidence="11" type="ORF">BN2476_680199</name>
</gene>
<evidence type="ECO:0000256" key="6">
    <source>
        <dbReference type="ARBA" id="ARBA00022970"/>
    </source>
</evidence>
<keyword evidence="4" id="KW-1003">Cell membrane</keyword>
<dbReference type="InterPro" id="IPR010065">
    <property type="entry name" value="AA_ABC_transptr_permease_3TM"/>
</dbReference>
<comment type="similarity">
    <text evidence="2">Belongs to the binding-protein-dependent transport system permease family. HisMQ subfamily.</text>
</comment>
<evidence type="ECO:0000256" key="9">
    <source>
        <dbReference type="RuleBase" id="RU363032"/>
    </source>
</evidence>
<dbReference type="Proteomes" id="UP000195569">
    <property type="component" value="Unassembled WGS sequence"/>
</dbReference>
<dbReference type="OrthoDB" id="7026155at2"/>
<evidence type="ECO:0000256" key="7">
    <source>
        <dbReference type="ARBA" id="ARBA00022989"/>
    </source>
</evidence>
<dbReference type="GO" id="GO:0043190">
    <property type="term" value="C:ATP-binding cassette (ABC) transporter complex"/>
    <property type="evidence" value="ECO:0007669"/>
    <property type="project" value="InterPro"/>
</dbReference>
<accession>A0A1N7SQ10</accession>
<dbReference type="NCBIfam" id="TIGR03003">
    <property type="entry name" value="ectoine_ehuD"/>
    <property type="match status" value="1"/>
</dbReference>
<evidence type="ECO:0000313" key="11">
    <source>
        <dbReference type="EMBL" id="SIT49529.1"/>
    </source>
</evidence>
<dbReference type="SUPFAM" id="SSF161098">
    <property type="entry name" value="MetI-like"/>
    <property type="match status" value="1"/>
</dbReference>
<dbReference type="GO" id="GO:0022857">
    <property type="term" value="F:transmembrane transporter activity"/>
    <property type="evidence" value="ECO:0007669"/>
    <property type="project" value="InterPro"/>
</dbReference>
<dbReference type="CDD" id="cd06261">
    <property type="entry name" value="TM_PBP2"/>
    <property type="match status" value="1"/>
</dbReference>
<evidence type="ECO:0000259" key="10">
    <source>
        <dbReference type="PROSITE" id="PS50928"/>
    </source>
</evidence>
<evidence type="ECO:0000313" key="12">
    <source>
        <dbReference type="Proteomes" id="UP000195569"/>
    </source>
</evidence>
<protein>
    <submittedName>
        <fullName evidence="11">Amino-acid ABC transporter permease protein y4tG</fullName>
    </submittedName>
</protein>
<feature type="transmembrane region" description="Helical" evidence="9">
    <location>
        <begin position="85"/>
        <end position="104"/>
    </location>
</feature>
<comment type="caution">
    <text evidence="11">The sequence shown here is derived from an EMBL/GenBank/DDBJ whole genome shotgun (WGS) entry which is preliminary data.</text>
</comment>
<evidence type="ECO:0000256" key="8">
    <source>
        <dbReference type="ARBA" id="ARBA00023136"/>
    </source>
</evidence>
<reference evidence="11" key="1">
    <citation type="submission" date="2016-12" db="EMBL/GenBank/DDBJ databases">
        <authorList>
            <person name="Moulin L."/>
        </authorList>
    </citation>
    <scope>NUCLEOTIDE SEQUENCE [LARGE SCALE GENOMIC DNA]</scope>
    <source>
        <strain evidence="11">STM 7183</strain>
    </source>
</reference>
<dbReference type="AlphaFoldDB" id="A0A1N7SQ10"/>
<dbReference type="InterPro" id="IPR014341">
    <property type="entry name" value="Ectoine_EhuD"/>
</dbReference>
<keyword evidence="5 9" id="KW-0812">Transmembrane</keyword>
<dbReference type="EMBL" id="CYGY02000068">
    <property type="protein sequence ID" value="SIT49529.1"/>
    <property type="molecule type" value="Genomic_DNA"/>
</dbReference>
<evidence type="ECO:0000256" key="1">
    <source>
        <dbReference type="ARBA" id="ARBA00004429"/>
    </source>
</evidence>
<evidence type="ECO:0000256" key="2">
    <source>
        <dbReference type="ARBA" id="ARBA00010072"/>
    </source>
</evidence>
<dbReference type="InterPro" id="IPR043429">
    <property type="entry name" value="ArtM/GltK/GlnP/TcyL/YhdX-like"/>
</dbReference>